<gene>
    <name evidence="1" type="ORF">KQX54_021389</name>
</gene>
<evidence type="ECO:0000313" key="1">
    <source>
        <dbReference type="EMBL" id="KAH0568699.1"/>
    </source>
</evidence>
<dbReference type="EMBL" id="JAHXZJ010000001">
    <property type="protein sequence ID" value="KAH0568699.1"/>
    <property type="molecule type" value="Genomic_DNA"/>
</dbReference>
<protein>
    <submittedName>
        <fullName evidence="1">Uncharacterized protein</fullName>
    </submittedName>
</protein>
<name>A0AAV7IV13_COTGL</name>
<accession>A0AAV7IV13</accession>
<proteinExistence type="predicted"/>
<dbReference type="AlphaFoldDB" id="A0AAV7IV13"/>
<sequence>MHTPGFDFKPNALDIDGYPLLGLNLIPQKASTSPSTSIPALKTIVFTSMVPPETASSLNSESVSSDRPANAYFHRYFRRVYKFGTPARYLLRPTCTPADF</sequence>
<organism evidence="1 2">
    <name type="scientific">Cotesia glomerata</name>
    <name type="common">Lepidopteran parasitic wasp</name>
    <name type="synonym">Apanteles glomeratus</name>
    <dbReference type="NCBI Taxonomy" id="32391"/>
    <lineage>
        <taxon>Eukaryota</taxon>
        <taxon>Metazoa</taxon>
        <taxon>Ecdysozoa</taxon>
        <taxon>Arthropoda</taxon>
        <taxon>Hexapoda</taxon>
        <taxon>Insecta</taxon>
        <taxon>Pterygota</taxon>
        <taxon>Neoptera</taxon>
        <taxon>Endopterygota</taxon>
        <taxon>Hymenoptera</taxon>
        <taxon>Apocrita</taxon>
        <taxon>Ichneumonoidea</taxon>
        <taxon>Braconidae</taxon>
        <taxon>Microgastrinae</taxon>
        <taxon>Cotesia</taxon>
    </lineage>
</organism>
<comment type="caution">
    <text evidence="1">The sequence shown here is derived from an EMBL/GenBank/DDBJ whole genome shotgun (WGS) entry which is preliminary data.</text>
</comment>
<evidence type="ECO:0000313" key="2">
    <source>
        <dbReference type="Proteomes" id="UP000826195"/>
    </source>
</evidence>
<dbReference type="Proteomes" id="UP000826195">
    <property type="component" value="Unassembled WGS sequence"/>
</dbReference>
<reference evidence="1 2" key="1">
    <citation type="journal article" date="2021" name="J. Hered.">
        <title>A chromosome-level genome assembly of the parasitoid wasp, Cotesia glomerata (Hymenoptera: Braconidae).</title>
        <authorList>
            <person name="Pinto B.J."/>
            <person name="Weis J.J."/>
            <person name="Gamble T."/>
            <person name="Ode P.J."/>
            <person name="Paul R."/>
            <person name="Zaspel J.M."/>
        </authorList>
    </citation>
    <scope>NUCLEOTIDE SEQUENCE [LARGE SCALE GENOMIC DNA]</scope>
    <source>
        <strain evidence="1">CgM1</strain>
    </source>
</reference>
<keyword evidence="2" id="KW-1185">Reference proteome</keyword>